<dbReference type="Gene3D" id="3.40.50.150">
    <property type="entry name" value="Vaccinia Virus protein VP39"/>
    <property type="match status" value="1"/>
</dbReference>
<feature type="binding site" evidence="6 8">
    <location>
        <position position="191"/>
    </location>
    <ligand>
        <name>S-adenosyl-L-methionine</name>
        <dbReference type="ChEBI" id="CHEBI:59789"/>
    </ligand>
</feature>
<feature type="binding site" evidence="6 8">
    <location>
        <position position="280"/>
    </location>
    <ligand>
        <name>S-adenosyl-L-methionine</name>
        <dbReference type="ChEBI" id="CHEBI:59789"/>
    </ligand>
</feature>
<feature type="binding site" evidence="6 8">
    <location>
        <begin position="224"/>
        <end position="227"/>
    </location>
    <ligand>
        <name>S-adenosyl-L-methionine</name>
        <dbReference type="ChEBI" id="CHEBI:59789"/>
    </ligand>
</feature>
<comment type="caution">
    <text evidence="12">The sequence shown here is derived from an EMBL/GenBank/DDBJ whole genome shotgun (WGS) entry which is preliminary data.</text>
</comment>
<dbReference type="Gene3D" id="3.30.70.2810">
    <property type="match status" value="1"/>
</dbReference>
<dbReference type="Pfam" id="PF18125">
    <property type="entry name" value="RlmM_FDX"/>
    <property type="match status" value="1"/>
</dbReference>
<feature type="binding site" evidence="6 8">
    <location>
        <position position="243"/>
    </location>
    <ligand>
        <name>S-adenosyl-L-methionine</name>
        <dbReference type="ChEBI" id="CHEBI:59789"/>
    </ligand>
</feature>
<keyword evidence="4 6" id="KW-0808">Transferase</keyword>
<organism evidence="12 13">
    <name type="scientific">Alteromonas halophila</name>
    <dbReference type="NCBI Taxonomy" id="516698"/>
    <lineage>
        <taxon>Bacteria</taxon>
        <taxon>Pseudomonadati</taxon>
        <taxon>Pseudomonadota</taxon>
        <taxon>Gammaproteobacteria</taxon>
        <taxon>Alteromonadales</taxon>
        <taxon>Alteromonadaceae</taxon>
        <taxon>Alteromonas/Salinimonas group</taxon>
        <taxon>Alteromonas</taxon>
    </lineage>
</organism>
<feature type="domain" description="Ribosomal RNA large subunit methyltransferase M THUMP-like" evidence="11">
    <location>
        <begin position="84"/>
        <end position="166"/>
    </location>
</feature>
<dbReference type="InterPro" id="IPR011224">
    <property type="entry name" value="rRNA_MeTrfase_M"/>
</dbReference>
<keyword evidence="3 6" id="KW-0489">Methyltransferase</keyword>
<evidence type="ECO:0000259" key="11">
    <source>
        <dbReference type="Pfam" id="PF21239"/>
    </source>
</evidence>
<evidence type="ECO:0000256" key="8">
    <source>
        <dbReference type="PIRSR" id="PIRSR028774-2"/>
    </source>
</evidence>
<dbReference type="InterPro" id="IPR040739">
    <property type="entry name" value="RlmM_FDX"/>
</dbReference>
<keyword evidence="1 6" id="KW-0963">Cytoplasm</keyword>
<evidence type="ECO:0000256" key="1">
    <source>
        <dbReference type="ARBA" id="ARBA00022490"/>
    </source>
</evidence>
<evidence type="ECO:0000259" key="10">
    <source>
        <dbReference type="Pfam" id="PF18125"/>
    </source>
</evidence>
<dbReference type="InterPro" id="IPR002877">
    <property type="entry name" value="RNA_MeTrfase_FtsJ_dom"/>
</dbReference>
<accession>A0A918JDN9</accession>
<dbReference type="PIRSF" id="PIRSF028774">
    <property type="entry name" value="UCP028774"/>
    <property type="match status" value="1"/>
</dbReference>
<evidence type="ECO:0000256" key="3">
    <source>
        <dbReference type="ARBA" id="ARBA00022603"/>
    </source>
</evidence>
<dbReference type="NCBIfam" id="NF008734">
    <property type="entry name" value="PRK11760.1"/>
    <property type="match status" value="1"/>
</dbReference>
<dbReference type="InterPro" id="IPR029063">
    <property type="entry name" value="SAM-dependent_MTases_sf"/>
</dbReference>
<name>A0A918JDN9_9ALTE</name>
<proteinExistence type="inferred from homology"/>
<feature type="domain" description="RlmM ferredoxin-like" evidence="10">
    <location>
        <begin position="1"/>
        <end position="71"/>
    </location>
</feature>
<comment type="subcellular location">
    <subcellularLocation>
        <location evidence="6">Cytoplasm</location>
    </subcellularLocation>
</comment>
<dbReference type="EC" id="2.1.1.186" evidence="6"/>
<feature type="binding site" evidence="6 8">
    <location>
        <position position="263"/>
    </location>
    <ligand>
        <name>S-adenosyl-L-methionine</name>
        <dbReference type="ChEBI" id="CHEBI:59789"/>
    </ligand>
</feature>
<dbReference type="Proteomes" id="UP000631300">
    <property type="component" value="Unassembled WGS sequence"/>
</dbReference>
<dbReference type="PANTHER" id="PTHR37524">
    <property type="entry name" value="RIBOSOMAL RNA LARGE SUBUNIT METHYLTRANSFERASE M"/>
    <property type="match status" value="1"/>
</dbReference>
<dbReference type="PANTHER" id="PTHR37524:SF2">
    <property type="entry name" value="RIBOSOMAL RNA METHYLTRANSFERASE FTSJ DOMAIN-CONTAINING PROTEIN"/>
    <property type="match status" value="1"/>
</dbReference>
<evidence type="ECO:0000256" key="7">
    <source>
        <dbReference type="PIRSR" id="PIRSR028774-1"/>
    </source>
</evidence>
<comment type="catalytic activity">
    <reaction evidence="6">
        <text>cytidine(2498) in 23S rRNA + S-adenosyl-L-methionine = 2'-O-methylcytidine(2498) in 23S rRNA + S-adenosyl-L-homocysteine + H(+)</text>
        <dbReference type="Rhea" id="RHEA:42788"/>
        <dbReference type="Rhea" id="RHEA-COMP:10244"/>
        <dbReference type="Rhea" id="RHEA-COMP:10245"/>
        <dbReference type="ChEBI" id="CHEBI:15378"/>
        <dbReference type="ChEBI" id="CHEBI:57856"/>
        <dbReference type="ChEBI" id="CHEBI:59789"/>
        <dbReference type="ChEBI" id="CHEBI:74495"/>
        <dbReference type="ChEBI" id="CHEBI:82748"/>
        <dbReference type="EC" id="2.1.1.186"/>
    </reaction>
</comment>
<sequence>MASVLAYCRAGYENDTANELTTWLAEKGVYGYPMFRPGDAYVLFHQYDTTDNSAAEPALEVNKVIFARQLIHVIKHLSELDREDRIGPILDALKTATLPFNKAGDIVIEYPDTEEGKNLAKFCRKFLVPLRQTLRKHGLLSKQENHAKPRLHIFFTDFDNCHLGYSLPAEASEFAMGICRLRFPSDAPSRSTLKLEEALLSMLNDSQRQRVCRRSGRAVDLGACPGGWTYQLVQREMFVEAVDNGSIDETLMSTGQIEHFAADGFSYRPQMGRVDLLVCDMIEKPDRVADLMGDWLVRDWCDHAVFNLKLPMKKRFETVTQALDALHEKLRKLHDTFYIRARHLYHDRDEVTVVVVRN</sequence>
<dbReference type="GO" id="GO:0006364">
    <property type="term" value="P:rRNA processing"/>
    <property type="evidence" value="ECO:0007669"/>
    <property type="project" value="UniProtKB-UniRule"/>
</dbReference>
<reference evidence="12" key="2">
    <citation type="submission" date="2020-09" db="EMBL/GenBank/DDBJ databases">
        <authorList>
            <person name="Sun Q."/>
            <person name="Kim S."/>
        </authorList>
    </citation>
    <scope>NUCLEOTIDE SEQUENCE</scope>
    <source>
        <strain evidence="12">KCTC 22164</strain>
    </source>
</reference>
<feature type="active site" description="Proton acceptor" evidence="6 7">
    <location>
        <position position="309"/>
    </location>
</feature>
<evidence type="ECO:0000256" key="5">
    <source>
        <dbReference type="ARBA" id="ARBA00022691"/>
    </source>
</evidence>
<evidence type="ECO:0000256" key="6">
    <source>
        <dbReference type="HAMAP-Rule" id="MF_01551"/>
    </source>
</evidence>
<keyword evidence="5 6" id="KW-0949">S-adenosyl-L-methionine</keyword>
<dbReference type="EMBL" id="BMXP01000001">
    <property type="protein sequence ID" value="GGW76047.1"/>
    <property type="molecule type" value="Genomic_DNA"/>
</dbReference>
<comment type="similarity">
    <text evidence="6">Belongs to the class I-like SAM-binding methyltransferase superfamily. RNA methyltransferase RlmE family. RlmM subfamily.</text>
</comment>
<evidence type="ECO:0000313" key="12">
    <source>
        <dbReference type="EMBL" id="GGW76047.1"/>
    </source>
</evidence>
<comment type="subunit">
    <text evidence="6">Monomer.</text>
</comment>
<dbReference type="RefSeq" id="WP_189403555.1">
    <property type="nucleotide sequence ID" value="NZ_BMXP01000001.1"/>
</dbReference>
<dbReference type="Pfam" id="PF21239">
    <property type="entry name" value="RLMM_N"/>
    <property type="match status" value="1"/>
</dbReference>
<dbReference type="GO" id="GO:0032259">
    <property type="term" value="P:methylation"/>
    <property type="evidence" value="ECO:0007669"/>
    <property type="project" value="UniProtKB-KW"/>
</dbReference>
<comment type="function">
    <text evidence="6">Catalyzes the 2'-O-methylation at nucleotide C2498 in 23S rRNA.</text>
</comment>
<evidence type="ECO:0000256" key="4">
    <source>
        <dbReference type="ARBA" id="ARBA00022679"/>
    </source>
</evidence>
<dbReference type="HAMAP" id="MF_01551">
    <property type="entry name" value="23SrRNA_methyltr_M"/>
    <property type="match status" value="1"/>
</dbReference>
<keyword evidence="13" id="KW-1185">Reference proteome</keyword>
<feature type="domain" description="Ribosomal RNA methyltransferase FtsJ" evidence="9">
    <location>
        <begin position="189"/>
        <end position="283"/>
    </location>
</feature>
<dbReference type="GO" id="GO:0008757">
    <property type="term" value="F:S-adenosylmethionine-dependent methyltransferase activity"/>
    <property type="evidence" value="ECO:0007669"/>
    <property type="project" value="UniProtKB-UniRule"/>
</dbReference>
<reference evidence="12" key="1">
    <citation type="journal article" date="2014" name="Int. J. Syst. Evol. Microbiol.">
        <title>Complete genome sequence of Corynebacterium casei LMG S-19264T (=DSM 44701T), isolated from a smear-ripened cheese.</title>
        <authorList>
            <consortium name="US DOE Joint Genome Institute (JGI-PGF)"/>
            <person name="Walter F."/>
            <person name="Albersmeier A."/>
            <person name="Kalinowski J."/>
            <person name="Ruckert C."/>
        </authorList>
    </citation>
    <scope>NUCLEOTIDE SEQUENCE</scope>
    <source>
        <strain evidence="12">KCTC 22164</strain>
    </source>
</reference>
<dbReference type="AlphaFoldDB" id="A0A918JDN9"/>
<dbReference type="InterPro" id="IPR048646">
    <property type="entry name" value="RlmM_THUMP-like"/>
</dbReference>
<gene>
    <name evidence="6 12" type="primary">rlmM</name>
    <name evidence="12" type="ORF">GCM10007391_05610</name>
</gene>
<dbReference type="SUPFAM" id="SSF53335">
    <property type="entry name" value="S-adenosyl-L-methionine-dependent methyltransferases"/>
    <property type="match status" value="1"/>
</dbReference>
<evidence type="ECO:0000313" key="13">
    <source>
        <dbReference type="Proteomes" id="UP000631300"/>
    </source>
</evidence>
<protein>
    <recommendedName>
        <fullName evidence="6">Ribosomal RNA large subunit methyltransferase M</fullName>
        <ecNumber evidence="6">2.1.1.186</ecNumber>
    </recommendedName>
    <alternativeName>
        <fullName evidence="6">23S rRNA (cytidine2498-2'-O)-methyltransferase</fullName>
    </alternativeName>
    <alternativeName>
        <fullName evidence="6">23S rRNA 2'-O-ribose methyltransferase RlmM</fullName>
    </alternativeName>
</protein>
<dbReference type="Gene3D" id="3.30.2300.20">
    <property type="match status" value="1"/>
</dbReference>
<evidence type="ECO:0000259" key="9">
    <source>
        <dbReference type="Pfam" id="PF01728"/>
    </source>
</evidence>
<keyword evidence="2 6" id="KW-0698">rRNA processing</keyword>
<dbReference type="Pfam" id="PF01728">
    <property type="entry name" value="FtsJ"/>
    <property type="match status" value="1"/>
</dbReference>
<evidence type="ECO:0000256" key="2">
    <source>
        <dbReference type="ARBA" id="ARBA00022552"/>
    </source>
</evidence>
<dbReference type="GO" id="GO:0005737">
    <property type="term" value="C:cytoplasm"/>
    <property type="evidence" value="ECO:0007669"/>
    <property type="project" value="UniProtKB-SubCell"/>
</dbReference>